<dbReference type="InterPro" id="IPR018165">
    <property type="entry name" value="Ala-tRNA-synth_IIc_core"/>
</dbReference>
<comment type="catalytic activity">
    <reaction evidence="12">
        <text>tRNA(Ala) + L-alanine + ATP = L-alanyl-tRNA(Ala) + AMP + diphosphate</text>
        <dbReference type="Rhea" id="RHEA:12540"/>
        <dbReference type="Rhea" id="RHEA-COMP:9657"/>
        <dbReference type="Rhea" id="RHEA-COMP:9923"/>
        <dbReference type="ChEBI" id="CHEBI:30616"/>
        <dbReference type="ChEBI" id="CHEBI:33019"/>
        <dbReference type="ChEBI" id="CHEBI:57972"/>
        <dbReference type="ChEBI" id="CHEBI:78442"/>
        <dbReference type="ChEBI" id="CHEBI:78497"/>
        <dbReference type="ChEBI" id="CHEBI:456215"/>
        <dbReference type="EC" id="6.1.1.7"/>
    </reaction>
</comment>
<dbReference type="SUPFAM" id="SSF55186">
    <property type="entry name" value="ThrRS/AlaRS common domain"/>
    <property type="match status" value="1"/>
</dbReference>
<keyword evidence="5 12" id="KW-0479">Metal-binding</keyword>
<reference evidence="14 15" key="1">
    <citation type="journal article" name="Nat. Commun.">
        <title>Undinarchaeota illuminate DPANN phylogeny and the impact of gene transfer on archaeal evolution.</title>
        <authorList>
            <person name="Dombrowski N."/>
            <person name="Williams T.A."/>
            <person name="Sun J."/>
            <person name="Woodcroft B.J."/>
            <person name="Lee J.H."/>
            <person name="Minh B.Q."/>
            <person name="Rinke C."/>
            <person name="Spang A."/>
        </authorList>
    </citation>
    <scope>NUCLEOTIDE SEQUENCE [LARGE SCALE GENOMIC DNA]</scope>
    <source>
        <strain evidence="14">MAG_bin17</strain>
    </source>
</reference>
<dbReference type="Gene3D" id="3.30.54.20">
    <property type="match status" value="1"/>
</dbReference>
<dbReference type="GO" id="GO:0004813">
    <property type="term" value="F:alanine-tRNA ligase activity"/>
    <property type="evidence" value="ECO:0007669"/>
    <property type="project" value="UniProtKB-UniRule"/>
</dbReference>
<keyword evidence="3 12" id="KW-0820">tRNA-binding</keyword>
<dbReference type="InterPro" id="IPR050058">
    <property type="entry name" value="Ala-tRNA_ligase"/>
</dbReference>
<feature type="binding site" evidence="12">
    <location>
        <position position="598"/>
    </location>
    <ligand>
        <name>Zn(2+)</name>
        <dbReference type="ChEBI" id="CHEBI:29105"/>
    </ligand>
</feature>
<dbReference type="FunFam" id="3.30.980.10:FF:000004">
    <property type="entry name" value="Alanine--tRNA ligase, cytoplasmic"/>
    <property type="match status" value="1"/>
</dbReference>
<dbReference type="Gene3D" id="3.30.930.10">
    <property type="entry name" value="Bira Bifunctional Protein, Domain 2"/>
    <property type="match status" value="1"/>
</dbReference>
<name>A0A832ULP6_9ARCH</name>
<dbReference type="Pfam" id="PF07973">
    <property type="entry name" value="tRNA_SAD"/>
    <property type="match status" value="1"/>
</dbReference>
<keyword evidence="2 12" id="KW-0963">Cytoplasm</keyword>
<keyword evidence="7 12" id="KW-0862">Zinc</keyword>
<dbReference type="GO" id="GO:0005524">
    <property type="term" value="F:ATP binding"/>
    <property type="evidence" value="ECO:0007669"/>
    <property type="project" value="UniProtKB-UniRule"/>
</dbReference>
<dbReference type="Pfam" id="PF01411">
    <property type="entry name" value="tRNA-synt_2c"/>
    <property type="match status" value="1"/>
</dbReference>
<sequence>MDLKHLKADLKHKTDKDPSSYYAVSVLEENDFHRENCVKCSKFFWTASDSSLCGDPECSGSYTFIGDPPTKNKLDFIQVWKNFSKFFNKAGYESINRYPIVARWRDDVYWNNASIYNFQPHVVSGEVEPPANPLIVPQLCARFNDIDNVGVTGRHYTSFVMIGQHAFTPPDKFEQDKYFRDIYDWLVKGIGIAPHELKFHEDQWGGGGNLGPCMEWFARGLELGNQVYINYEYGDYGVRDLDLKVLDMGTGQERYSWLSHGTDTSYEANYPTAVKQLYKVSGVKPDRTLLSRFLPYSGLLNSEEVSSIDKAWEGIAKHLDVDTKVLREEIAPLTSLYAIGDHTRTLLISINDGAIPSNVGGCYNLRVILRRALSFIDNYDWNLDLSDICETHAKYLKPQYPELLENLESVREILDYEKSKYISTRKKSKQTVMQAIKKGVSDSVLIGLYDSHGVSPEYVKELAAEDGKTVKVPENFYALVAERHPEVEKKAKPKKADVSGIAETDMLYYKHFNRKFKFDAKVLNLIGKDKLVLDKTLFYPTGGGQEHDTGTLNDYKVVDVSKSSGVVIHTLDKHKLKAGDKVHGIVDKERRLSLAKNHTAAHIVGGAARQILGPHTWQTGSQIDVDKGRLDISHYKAITAEEVSEIEKLANKVVAENRKTEKGLEDRAEAEKKYGFILYQGGVVPGNQIRVMKIPGLDIQACGGTHLDSTGEVEGVKIIKTEKIQDGVVRLVFVAGKGLLEERRQKEESIEKAVSELVKDFVTGPISESDILESSQILRVQKEQLSKTLLRFLGEVGSMQKELSEEADLGKFKRLRDFTSSVFDDWKRLSKDKAALELRILSEKAEQIATSAGKSKLIAIDEDFGESMKLASLITSNSPELAVLFSGKGRTVLISGRKSGLDSQKALNKLLPKAKISGNPHRAIADKPLKDIKEATKKL</sequence>
<dbReference type="InterPro" id="IPR022429">
    <property type="entry name" value="Ala-tRNA_lgiase_arc"/>
</dbReference>
<dbReference type="InterPro" id="IPR009000">
    <property type="entry name" value="Transl_B-barrel_sf"/>
</dbReference>
<evidence type="ECO:0000256" key="5">
    <source>
        <dbReference type="ARBA" id="ARBA00022723"/>
    </source>
</evidence>
<dbReference type="InterPro" id="IPR018162">
    <property type="entry name" value="Ala-tRNA-ligase_IIc_anticod-bd"/>
</dbReference>
<dbReference type="NCBIfam" id="TIGR03683">
    <property type="entry name" value="A-tRNA_syn_arch"/>
    <property type="match status" value="1"/>
</dbReference>
<feature type="domain" description="Alanyl-transfer RNA synthetases family profile" evidence="13">
    <location>
        <begin position="74"/>
        <end position="745"/>
    </location>
</feature>
<evidence type="ECO:0000256" key="1">
    <source>
        <dbReference type="ARBA" id="ARBA00008226"/>
    </source>
</evidence>
<dbReference type="GO" id="GO:0000049">
    <property type="term" value="F:tRNA binding"/>
    <property type="evidence" value="ECO:0007669"/>
    <property type="project" value="UniProtKB-KW"/>
</dbReference>
<evidence type="ECO:0000256" key="3">
    <source>
        <dbReference type="ARBA" id="ARBA00022555"/>
    </source>
</evidence>
<evidence type="ECO:0000256" key="12">
    <source>
        <dbReference type="HAMAP-Rule" id="MF_00036"/>
    </source>
</evidence>
<protein>
    <recommendedName>
        <fullName evidence="12">Alanine--tRNA ligase</fullName>
        <ecNumber evidence="12">6.1.1.7</ecNumber>
    </recommendedName>
    <alternativeName>
        <fullName evidence="12">Alanyl-tRNA synthetase</fullName>
        <shortName evidence="12">AlaRS</shortName>
    </alternativeName>
</protein>
<accession>A0A832ULP6</accession>
<dbReference type="SMART" id="SM00863">
    <property type="entry name" value="tRNA_SAD"/>
    <property type="match status" value="1"/>
</dbReference>
<comment type="cofactor">
    <cofactor evidence="12">
        <name>Zn(2+)</name>
        <dbReference type="ChEBI" id="CHEBI:29105"/>
    </cofactor>
    <text evidence="12">Binds 1 zinc ion per subunit.</text>
</comment>
<evidence type="ECO:0000256" key="6">
    <source>
        <dbReference type="ARBA" id="ARBA00022741"/>
    </source>
</evidence>
<dbReference type="GO" id="GO:0005737">
    <property type="term" value="C:cytoplasm"/>
    <property type="evidence" value="ECO:0007669"/>
    <property type="project" value="UniProtKB-SubCell"/>
</dbReference>
<dbReference type="Proteomes" id="UP000604391">
    <property type="component" value="Unassembled WGS sequence"/>
</dbReference>
<dbReference type="PANTHER" id="PTHR11777">
    <property type="entry name" value="ALANYL-TRNA SYNTHETASE"/>
    <property type="match status" value="1"/>
</dbReference>
<evidence type="ECO:0000256" key="4">
    <source>
        <dbReference type="ARBA" id="ARBA00022598"/>
    </source>
</evidence>
<feature type="binding site" evidence="12">
    <location>
        <position position="602"/>
    </location>
    <ligand>
        <name>Zn(2+)</name>
        <dbReference type="ChEBI" id="CHEBI:29105"/>
    </ligand>
</feature>
<keyword evidence="8 12" id="KW-0067">ATP-binding</keyword>
<dbReference type="GO" id="GO:0008270">
    <property type="term" value="F:zinc ion binding"/>
    <property type="evidence" value="ECO:0007669"/>
    <property type="project" value="UniProtKB-UniRule"/>
</dbReference>
<dbReference type="PRINTS" id="PR00980">
    <property type="entry name" value="TRNASYNTHALA"/>
</dbReference>
<comment type="domain">
    <text evidence="12">Consists of three domains; the N-terminal catalytic domain, the editing domain and the C-terminal C-Ala domain. The editing domain removes incorrectly charged amino acids, while the C-Ala domain, along with tRNA(Ala), serves as a bridge to cooperatively bring together the editing and aminoacylation centers thus stimulating deacylation of misacylated tRNAs.</text>
</comment>
<dbReference type="FunFam" id="3.30.54.20:FF:000004">
    <property type="entry name" value="Alanine--tRNA ligase"/>
    <property type="match status" value="1"/>
</dbReference>
<dbReference type="InterPro" id="IPR018163">
    <property type="entry name" value="Thr/Ala-tRNA-synth_IIc_edit"/>
</dbReference>
<keyword evidence="11 12" id="KW-0030">Aminoacyl-tRNA synthetase</keyword>
<dbReference type="GO" id="GO:0002161">
    <property type="term" value="F:aminoacyl-tRNA deacylase activity"/>
    <property type="evidence" value="ECO:0007669"/>
    <property type="project" value="UniProtKB-ARBA"/>
</dbReference>
<evidence type="ECO:0000256" key="7">
    <source>
        <dbReference type="ARBA" id="ARBA00022833"/>
    </source>
</evidence>
<dbReference type="EC" id="6.1.1.7" evidence="12"/>
<keyword evidence="9 12" id="KW-0694">RNA-binding</keyword>
<organism evidence="14 15">
    <name type="scientific">Candidatus Undinarchaeum marinum</name>
    <dbReference type="NCBI Taxonomy" id="2756141"/>
    <lineage>
        <taxon>Archaea</taxon>
        <taxon>Candidatus Undinarchaeota</taxon>
        <taxon>Candidatus Undinarchaeia</taxon>
        <taxon>Candidatus Undinarchaeales</taxon>
        <taxon>Candidatus Undinarchaeaceae</taxon>
        <taxon>Candidatus Undinarchaeum</taxon>
    </lineage>
</organism>
<dbReference type="SUPFAM" id="SSF55681">
    <property type="entry name" value="Class II aaRS and biotin synthetases"/>
    <property type="match status" value="1"/>
</dbReference>
<feature type="binding site" evidence="12">
    <location>
        <position position="702"/>
    </location>
    <ligand>
        <name>Zn(2+)</name>
        <dbReference type="ChEBI" id="CHEBI:29105"/>
    </ligand>
</feature>
<dbReference type="PROSITE" id="PS50860">
    <property type="entry name" value="AA_TRNA_LIGASE_II_ALA"/>
    <property type="match status" value="1"/>
</dbReference>
<evidence type="ECO:0000256" key="2">
    <source>
        <dbReference type="ARBA" id="ARBA00022490"/>
    </source>
</evidence>
<dbReference type="PANTHER" id="PTHR11777:SF9">
    <property type="entry name" value="ALANINE--TRNA LIGASE, CYTOPLASMIC"/>
    <property type="match status" value="1"/>
</dbReference>
<keyword evidence="6 12" id="KW-0547">Nucleotide-binding</keyword>
<comment type="similarity">
    <text evidence="1 12">Belongs to the class-II aminoacyl-tRNA synthetase family.</text>
</comment>
<dbReference type="NCBIfam" id="TIGR00344">
    <property type="entry name" value="alaS"/>
    <property type="match status" value="1"/>
</dbReference>
<dbReference type="EMBL" id="DVAD01000008">
    <property type="protein sequence ID" value="HIJ99488.1"/>
    <property type="molecule type" value="Genomic_DNA"/>
</dbReference>
<keyword evidence="10 12" id="KW-0648">Protein biosynthesis</keyword>
<comment type="caution">
    <text evidence="14">The sequence shown here is derived from an EMBL/GenBank/DDBJ whole genome shotgun (WGS) entry which is preliminary data.</text>
</comment>
<feature type="binding site" evidence="12">
    <location>
        <position position="706"/>
    </location>
    <ligand>
        <name>Zn(2+)</name>
        <dbReference type="ChEBI" id="CHEBI:29105"/>
    </ligand>
</feature>
<dbReference type="SUPFAM" id="SSF101353">
    <property type="entry name" value="Putative anticodon-binding domain of alanyl-tRNA synthetase (AlaRS)"/>
    <property type="match status" value="1"/>
</dbReference>
<comment type="function">
    <text evidence="12">Catalyzes the attachment of alanine to tRNA(Ala) in a two-step reaction: alanine is first activated by ATP to form Ala-AMP and then transferred to the acceptor end of tRNA(Ala). Also edits incorrectly charged Ser-tRNA(Ala) and Gly-tRNA(Ala) via its editing domain.</text>
</comment>
<evidence type="ECO:0000256" key="11">
    <source>
        <dbReference type="ARBA" id="ARBA00023146"/>
    </source>
</evidence>
<proteinExistence type="inferred from homology"/>
<evidence type="ECO:0000313" key="14">
    <source>
        <dbReference type="EMBL" id="HIJ99488.1"/>
    </source>
</evidence>
<dbReference type="Gene3D" id="2.40.30.130">
    <property type="match status" value="1"/>
</dbReference>
<dbReference type="SUPFAM" id="SSF50447">
    <property type="entry name" value="Translation proteins"/>
    <property type="match status" value="1"/>
</dbReference>
<dbReference type="InterPro" id="IPR018164">
    <property type="entry name" value="Ala-tRNA-synth_IIc_N"/>
</dbReference>
<dbReference type="InterPro" id="IPR045864">
    <property type="entry name" value="aa-tRNA-synth_II/BPL/LPL"/>
</dbReference>
<evidence type="ECO:0000259" key="13">
    <source>
        <dbReference type="PROSITE" id="PS50860"/>
    </source>
</evidence>
<evidence type="ECO:0000256" key="10">
    <source>
        <dbReference type="ARBA" id="ARBA00022917"/>
    </source>
</evidence>
<evidence type="ECO:0000256" key="8">
    <source>
        <dbReference type="ARBA" id="ARBA00022840"/>
    </source>
</evidence>
<dbReference type="GO" id="GO:0006419">
    <property type="term" value="P:alanyl-tRNA aminoacylation"/>
    <property type="evidence" value="ECO:0007669"/>
    <property type="project" value="UniProtKB-UniRule"/>
</dbReference>
<dbReference type="InterPro" id="IPR012947">
    <property type="entry name" value="tRNA_SAD"/>
</dbReference>
<evidence type="ECO:0000313" key="15">
    <source>
        <dbReference type="Proteomes" id="UP000604391"/>
    </source>
</evidence>
<dbReference type="HAMAP" id="MF_00036_A">
    <property type="entry name" value="Ala_tRNA_synth_A"/>
    <property type="match status" value="1"/>
</dbReference>
<gene>
    <name evidence="12" type="primary">alaS</name>
    <name evidence="14" type="ORF">H1011_01530</name>
</gene>
<dbReference type="InterPro" id="IPR002318">
    <property type="entry name" value="Ala-tRNA-lgiase_IIc"/>
</dbReference>
<keyword evidence="4 12" id="KW-0436">Ligase</keyword>
<comment type="subcellular location">
    <subcellularLocation>
        <location evidence="12">Cytoplasm</location>
    </subcellularLocation>
</comment>
<evidence type="ECO:0000256" key="9">
    <source>
        <dbReference type="ARBA" id="ARBA00022884"/>
    </source>
</evidence>
<dbReference type="Gene3D" id="3.30.980.10">
    <property type="entry name" value="Threonyl-trna Synthetase, Chain A, domain 2"/>
    <property type="match status" value="1"/>
</dbReference>
<keyword evidence="15" id="KW-1185">Reference proteome</keyword>
<dbReference type="AlphaFoldDB" id="A0A832ULP6"/>